<feature type="domain" description="Pyruvate flavodoxin/ferredoxin oxidoreductase pyrimidine binding" evidence="2">
    <location>
        <begin position="14"/>
        <end position="198"/>
    </location>
</feature>
<reference evidence="4 5" key="1">
    <citation type="submission" date="2018-03" db="EMBL/GenBank/DDBJ databases">
        <title>Genome sequence of Clostridium luticellarii DSM 29923.</title>
        <authorList>
            <person name="Poehlein A."/>
            <person name="Daniel R."/>
        </authorList>
    </citation>
    <scope>NUCLEOTIDE SEQUENCE [LARGE SCALE GENOMIC DNA]</scope>
    <source>
        <strain evidence="4 5">DSM 29923</strain>
    </source>
</reference>
<dbReference type="RefSeq" id="WP_106010604.1">
    <property type="nucleotide sequence ID" value="NZ_PVXP01000065.1"/>
</dbReference>
<dbReference type="EC" id="1.2.-.-" evidence="4"/>
<dbReference type="PANTHER" id="PTHR43088:SF1">
    <property type="entry name" value="SUBUNIT OF PYRUVATE:FLAVODOXIN OXIDOREDUCTASE"/>
    <property type="match status" value="1"/>
</dbReference>
<evidence type="ECO:0000259" key="3">
    <source>
        <dbReference type="Pfam" id="PF17147"/>
    </source>
</evidence>
<proteinExistence type="predicted"/>
<dbReference type="EMBL" id="PVXP01000065">
    <property type="protein sequence ID" value="PRR81728.1"/>
    <property type="molecule type" value="Genomic_DNA"/>
</dbReference>
<dbReference type="Proteomes" id="UP000237798">
    <property type="component" value="Unassembled WGS sequence"/>
</dbReference>
<dbReference type="GO" id="GO:0016491">
    <property type="term" value="F:oxidoreductase activity"/>
    <property type="evidence" value="ECO:0007669"/>
    <property type="project" value="UniProtKB-KW"/>
</dbReference>
<evidence type="ECO:0000313" key="5">
    <source>
        <dbReference type="Proteomes" id="UP000237798"/>
    </source>
</evidence>
<name>A0A2T0BCW6_9CLOT</name>
<dbReference type="InterPro" id="IPR029061">
    <property type="entry name" value="THDP-binding"/>
</dbReference>
<evidence type="ECO:0000313" key="4">
    <source>
        <dbReference type="EMBL" id="PRR81728.1"/>
    </source>
</evidence>
<dbReference type="SUPFAM" id="SSF52518">
    <property type="entry name" value="Thiamin diphosphate-binding fold (THDP-binding)"/>
    <property type="match status" value="1"/>
</dbReference>
<keyword evidence="1 4" id="KW-0560">Oxidoreductase</keyword>
<evidence type="ECO:0000256" key="1">
    <source>
        <dbReference type="ARBA" id="ARBA00023002"/>
    </source>
</evidence>
<dbReference type="Gene3D" id="3.40.50.920">
    <property type="match status" value="1"/>
</dbReference>
<dbReference type="CDD" id="cd07034">
    <property type="entry name" value="TPP_PYR_PFOR_IOR-alpha_like"/>
    <property type="match status" value="1"/>
</dbReference>
<dbReference type="AlphaFoldDB" id="A0A2T0BCW6"/>
<dbReference type="Pfam" id="PF01855">
    <property type="entry name" value="POR_N"/>
    <property type="match status" value="1"/>
</dbReference>
<dbReference type="PANTHER" id="PTHR43088">
    <property type="entry name" value="SUBUNIT OF PYRUVATE:FLAVODOXIN OXIDOREDUCTASE-RELATED"/>
    <property type="match status" value="1"/>
</dbReference>
<dbReference type="OrthoDB" id="9794954at2"/>
<protein>
    <submittedName>
        <fullName evidence="4">2-oxoglutarate oxidoreductase subunit KorA</fullName>
        <ecNumber evidence="4">1.2.-.-</ecNumber>
    </submittedName>
</protein>
<dbReference type="InterPro" id="IPR002880">
    <property type="entry name" value="Pyrv_Fd/Flavodoxin_OxRdtase_N"/>
</dbReference>
<keyword evidence="5" id="KW-1185">Reference proteome</keyword>
<sequence length="390" mass="43387">MKRTFNTGNAAITEAAIIAGCKVFAGYPITPATEIAENMSRRLPQVGGYYLQGEDELASLHICIGASLGGLKAMTATSGPGYVLFADPYGWAISSEIPLVIVNSQRVGPVSGITGAPGQGEFYLSRYPTHGGNFETIVLAPNSVQEAFLITVQAFYLAERFRTPVTILADQMVTDGWETLVIPETEEEIKSMGLKVIPRKVNYGPEFYPSTDEIDVPPVVLGYNTGAACSDWTPTSEGYDTEEIEWQHKHSYRLIYKIRNNRDIINRYETYYLEDDPDIILVAYGSPSRVVKSAVHEARKQGLKVGGIRLISIWPFPNEIFNRKSIYLSVELNFDGQLVREIQRVTPKDSQIHFIGKCGELPKVAELIEITKTLLKGETIVSKPWEREAW</sequence>
<dbReference type="InterPro" id="IPR052368">
    <property type="entry name" value="2-oxoacid_oxidoreductase"/>
</dbReference>
<accession>A0A2T0BCW6</accession>
<evidence type="ECO:0000259" key="2">
    <source>
        <dbReference type="Pfam" id="PF01855"/>
    </source>
</evidence>
<comment type="caution">
    <text evidence="4">The sequence shown here is derived from an EMBL/GenBank/DDBJ whole genome shotgun (WGS) entry which is preliminary data.</text>
</comment>
<feature type="domain" description="Pyruvate:ferredoxin oxidoreductase core" evidence="3">
    <location>
        <begin position="278"/>
        <end position="359"/>
    </location>
</feature>
<dbReference type="InterPro" id="IPR009014">
    <property type="entry name" value="Transketo_C/PFOR_II"/>
</dbReference>
<dbReference type="Pfam" id="PF17147">
    <property type="entry name" value="PFOR_II"/>
    <property type="match status" value="1"/>
</dbReference>
<dbReference type="SUPFAM" id="SSF52922">
    <property type="entry name" value="TK C-terminal domain-like"/>
    <property type="match status" value="1"/>
</dbReference>
<gene>
    <name evidence="4" type="primary">korA_3</name>
    <name evidence="4" type="ORF">CLLU_30440</name>
</gene>
<dbReference type="Gene3D" id="3.40.50.970">
    <property type="match status" value="1"/>
</dbReference>
<dbReference type="InterPro" id="IPR033412">
    <property type="entry name" value="PFOR_II"/>
</dbReference>
<organism evidence="4 5">
    <name type="scientific">Clostridium luticellarii</name>
    <dbReference type="NCBI Taxonomy" id="1691940"/>
    <lineage>
        <taxon>Bacteria</taxon>
        <taxon>Bacillati</taxon>
        <taxon>Bacillota</taxon>
        <taxon>Clostridia</taxon>
        <taxon>Eubacteriales</taxon>
        <taxon>Clostridiaceae</taxon>
        <taxon>Clostridium</taxon>
    </lineage>
</organism>